<keyword evidence="3" id="KW-0732">Signal</keyword>
<comment type="subcellular location">
    <subcellularLocation>
        <location evidence="1">Periplasm</location>
    </subcellularLocation>
</comment>
<organism evidence="5 6">
    <name type="scientific">Limnothrix redekei LRLZ20PSL1</name>
    <dbReference type="NCBI Taxonomy" id="3112953"/>
    <lineage>
        <taxon>Bacteria</taxon>
        <taxon>Bacillati</taxon>
        <taxon>Cyanobacteriota</taxon>
        <taxon>Cyanophyceae</taxon>
        <taxon>Pseudanabaenales</taxon>
        <taxon>Pseudanabaenaceae</taxon>
        <taxon>Limnothrix</taxon>
    </lineage>
</organism>
<dbReference type="Pfam" id="PF13379">
    <property type="entry name" value="NMT1_2"/>
    <property type="match status" value="1"/>
</dbReference>
<evidence type="ECO:0000256" key="1">
    <source>
        <dbReference type="ARBA" id="ARBA00004418"/>
    </source>
</evidence>
<dbReference type="SMART" id="SM00062">
    <property type="entry name" value="PBPb"/>
    <property type="match status" value="1"/>
</dbReference>
<evidence type="ECO:0000259" key="4">
    <source>
        <dbReference type="SMART" id="SM00062"/>
    </source>
</evidence>
<sequence length="337" mass="37064">MMVPKKIRSKQLSQFLLVCAFVLSLVIHGCLAGGNRELPTLRVGMNNWPGYMVALYAKEAGLFQKRGLQVELVRFTNQQDNIRATIRGSLDASFVPLWEAMQVDPGNDRPAYVMVADISHGSDGIVARSSVPSVKDLRGKTVAAKLGTVSHLILLEALQSQQLKPTDVKIKDVSNDIAVQLLAQGEVDAAVVWEPLLSETAAKIKGKVIFTTKDVDSLVIDGLATRASFAADHQAELTQLMLAWLDAIHAVDTQPDRVFASIAHQLGQTPASVAKDYSGLLKGGVELNRRMFEGRLEAAKNEIVQLLKLDPRHRQVIREDIKFDRGPMMTAIEQWKP</sequence>
<dbReference type="PANTHER" id="PTHR30024:SF47">
    <property type="entry name" value="TAURINE-BINDING PERIPLASMIC PROTEIN"/>
    <property type="match status" value="1"/>
</dbReference>
<evidence type="ECO:0000313" key="5">
    <source>
        <dbReference type="EMBL" id="MFG3816060.1"/>
    </source>
</evidence>
<evidence type="ECO:0000256" key="2">
    <source>
        <dbReference type="ARBA" id="ARBA00010742"/>
    </source>
</evidence>
<accession>A0ABW7C4A8</accession>
<evidence type="ECO:0000256" key="3">
    <source>
        <dbReference type="ARBA" id="ARBA00022729"/>
    </source>
</evidence>
<dbReference type="RefSeq" id="WP_393009688.1">
    <property type="nucleotide sequence ID" value="NZ_JAZAQF010000001.1"/>
</dbReference>
<proteinExistence type="inferred from homology"/>
<evidence type="ECO:0000313" key="6">
    <source>
        <dbReference type="Proteomes" id="UP001604335"/>
    </source>
</evidence>
<name>A0ABW7C4A8_9CYAN</name>
<dbReference type="PANTHER" id="PTHR30024">
    <property type="entry name" value="ALIPHATIC SULFONATES-BINDING PROTEIN-RELATED"/>
    <property type="match status" value="1"/>
</dbReference>
<protein>
    <submittedName>
        <fullName evidence="5">ABC transporter substrate-binding protein</fullName>
    </submittedName>
</protein>
<dbReference type="InterPro" id="IPR001638">
    <property type="entry name" value="Solute-binding_3/MltF_N"/>
</dbReference>
<comment type="similarity">
    <text evidence="2">Belongs to the bacterial solute-binding protein SsuA/TauA family.</text>
</comment>
<dbReference type="Proteomes" id="UP001604335">
    <property type="component" value="Unassembled WGS sequence"/>
</dbReference>
<dbReference type="Gene3D" id="3.40.190.10">
    <property type="entry name" value="Periplasmic binding protein-like II"/>
    <property type="match status" value="2"/>
</dbReference>
<reference evidence="6" key="1">
    <citation type="journal article" date="2024" name="Algal Res.">
        <title>Biochemical, toxicological and genomic investigation of a high-biomass producing Limnothrix strain isolated from Italian shallow drinking water reservoir.</title>
        <authorList>
            <person name="Simonazzi M."/>
            <person name="Shishido T.K."/>
            <person name="Delbaje E."/>
            <person name="Wahlsten M."/>
            <person name="Fewer D.P."/>
            <person name="Sivonen K."/>
            <person name="Pezzolesi L."/>
            <person name="Pistocchi R."/>
        </authorList>
    </citation>
    <scope>NUCLEOTIDE SEQUENCE [LARGE SCALE GENOMIC DNA]</scope>
    <source>
        <strain evidence="6">LRLZ20PSL1</strain>
    </source>
</reference>
<feature type="domain" description="Solute-binding protein family 3/N-terminal" evidence="4">
    <location>
        <begin position="40"/>
        <end position="262"/>
    </location>
</feature>
<gene>
    <name evidence="5" type="ORF">VPK24_00300</name>
</gene>
<dbReference type="SUPFAM" id="SSF53850">
    <property type="entry name" value="Periplasmic binding protein-like II"/>
    <property type="match status" value="1"/>
</dbReference>
<dbReference type="EMBL" id="JAZAQF010000001">
    <property type="protein sequence ID" value="MFG3816060.1"/>
    <property type="molecule type" value="Genomic_DNA"/>
</dbReference>
<comment type="caution">
    <text evidence="5">The sequence shown here is derived from an EMBL/GenBank/DDBJ whole genome shotgun (WGS) entry which is preliminary data.</text>
</comment>
<keyword evidence="6" id="KW-1185">Reference proteome</keyword>